<organism evidence="5 6">
    <name type="scientific">Hungatella hathewayi</name>
    <dbReference type="NCBI Taxonomy" id="154046"/>
    <lineage>
        <taxon>Bacteria</taxon>
        <taxon>Bacillati</taxon>
        <taxon>Bacillota</taxon>
        <taxon>Clostridia</taxon>
        <taxon>Lachnospirales</taxon>
        <taxon>Lachnospiraceae</taxon>
        <taxon>Hungatella</taxon>
    </lineage>
</organism>
<evidence type="ECO:0000256" key="4">
    <source>
        <dbReference type="SAM" id="SignalP"/>
    </source>
</evidence>
<protein>
    <submittedName>
        <fullName evidence="5">Cell wall binding domain-containing protein</fullName>
        <ecNumber evidence="5">3.5.1.28</ecNumber>
    </submittedName>
</protein>
<feature type="region of interest" description="Disordered" evidence="3">
    <location>
        <begin position="134"/>
        <end position="169"/>
    </location>
</feature>
<proteinExistence type="predicted"/>
<reference evidence="5 6" key="1">
    <citation type="submission" date="2015-09" db="EMBL/GenBank/DDBJ databases">
        <authorList>
            <consortium name="Pathogen Informatics"/>
        </authorList>
    </citation>
    <scope>NUCLEOTIDE SEQUENCE [LARGE SCALE GENOMIC DNA]</scope>
    <source>
        <strain evidence="5 6">2789STDY5608850</strain>
    </source>
</reference>
<evidence type="ECO:0000313" key="5">
    <source>
        <dbReference type="EMBL" id="CUP46029.1"/>
    </source>
</evidence>
<gene>
    <name evidence="5" type="primary">lytA_21</name>
    <name evidence="5" type="ORF">ERS852407_06003</name>
</gene>
<dbReference type="EC" id="3.5.1.28" evidence="5"/>
<dbReference type="Proteomes" id="UP000095651">
    <property type="component" value="Unassembled WGS sequence"/>
</dbReference>
<sequence>MRMKKLAVMALATALSVGSVMTASAAWLQEGSNWRYQNDNGTFQTGTWFRDADGRWYHFDNNGIMQKGWFQDADGKWYFLAYNGVMQVGLIKVDNQVYYMGTSGDLFIGDMKIGNTTYNFGLYGTTNGQPSVPASATYGGNGNQSLNGGGGGSSSGGNGGGSTITPSEDVNKAVENVTDAAETAKESSNGTIDVIDVKPVKMTGTNTAKVDVTVKAAKKLNLNGDTEDRSGVVSAVSEVVSSVIDDADEGSDIKVNIKGVELPDSISKEALQNKNIEDLVNKYVTQNNYDNATTATVTVVVDGVNVTYNITLSK</sequence>
<dbReference type="InterPro" id="IPR018337">
    <property type="entry name" value="Cell_wall/Cho-bd_repeat"/>
</dbReference>
<feature type="chain" id="PRO_5008028989" evidence="4">
    <location>
        <begin position="26"/>
        <end position="314"/>
    </location>
</feature>
<dbReference type="Pfam" id="PF19127">
    <property type="entry name" value="Choline_bind_3"/>
    <property type="match status" value="1"/>
</dbReference>
<evidence type="ECO:0000256" key="2">
    <source>
        <dbReference type="PROSITE-ProRule" id="PRU00591"/>
    </source>
</evidence>
<dbReference type="GO" id="GO:0008745">
    <property type="term" value="F:N-acetylmuramoyl-L-alanine amidase activity"/>
    <property type="evidence" value="ECO:0007669"/>
    <property type="project" value="UniProtKB-EC"/>
</dbReference>
<dbReference type="PROSITE" id="PS51170">
    <property type="entry name" value="CW"/>
    <property type="match status" value="2"/>
</dbReference>
<dbReference type="SUPFAM" id="SSF69360">
    <property type="entry name" value="Cell wall binding repeat"/>
    <property type="match status" value="1"/>
</dbReference>
<name>A0A174NJ04_9FIRM</name>
<dbReference type="AlphaFoldDB" id="A0A174NJ04"/>
<evidence type="ECO:0000256" key="3">
    <source>
        <dbReference type="SAM" id="MobiDB-lite"/>
    </source>
</evidence>
<keyword evidence="5" id="KW-0378">Hydrolase</keyword>
<feature type="signal peptide" evidence="4">
    <location>
        <begin position="1"/>
        <end position="25"/>
    </location>
</feature>
<evidence type="ECO:0000256" key="1">
    <source>
        <dbReference type="ARBA" id="ARBA00022737"/>
    </source>
</evidence>
<feature type="repeat" description="Cell wall-binding" evidence="2">
    <location>
        <begin position="66"/>
        <end position="86"/>
    </location>
</feature>
<accession>A0A174NJ04</accession>
<dbReference type="RefSeq" id="WP_055660814.1">
    <property type="nucleotide sequence ID" value="NZ_CABIXC010000034.1"/>
</dbReference>
<evidence type="ECO:0000313" key="6">
    <source>
        <dbReference type="Proteomes" id="UP000095651"/>
    </source>
</evidence>
<dbReference type="EMBL" id="CYZE01000034">
    <property type="protein sequence ID" value="CUP46029.1"/>
    <property type="molecule type" value="Genomic_DNA"/>
</dbReference>
<keyword evidence="1" id="KW-0677">Repeat</keyword>
<feature type="compositionally biased region" description="Gly residues" evidence="3">
    <location>
        <begin position="139"/>
        <end position="162"/>
    </location>
</feature>
<keyword evidence="4" id="KW-0732">Signal</keyword>
<dbReference type="Gene3D" id="2.10.270.10">
    <property type="entry name" value="Cholin Binding"/>
    <property type="match status" value="1"/>
</dbReference>
<feature type="repeat" description="Cell wall-binding" evidence="2">
    <location>
        <begin position="45"/>
        <end position="65"/>
    </location>
</feature>